<gene>
    <name evidence="10" type="ORF">A2786_00130</name>
</gene>
<dbReference type="InterPro" id="IPR050351">
    <property type="entry name" value="BphY/WalK/GraS-like"/>
</dbReference>
<sequence length="363" mass="41422">MFQKARLRLTAFYLLIVMTISIVFSLVIYRGLTLELGRGLRMQAWRILSKEEFGEGEPDYRVFPRRELFRERLSGEPVPFEIYQEVFDEARKRIAWQLALINLGIFVFSGGAGYFLAGRTLRPIAEMVEAQKRFVADASHELRTPLTAIKTATEVALRDKKLNLQSAKAQLTSTLEEIDTLKSLTDYFLKLTKYQDSRAQFPFEPFRLSEACEEAISRLRVIAKERKIRVVGDFTDVTVEANKTSITELVSILLDNAICYSREHARVIVHVGSQKNSAFVRVEDFGIGIQASDIPHVFTRFYRADSSRTKKVVKGYGLGLSIAKSIVELHRGKIEVQSTVDRGSTFTVWLPLKQKKTLTRPLF</sequence>
<dbReference type="FunFam" id="3.30.565.10:FF:000006">
    <property type="entry name" value="Sensor histidine kinase WalK"/>
    <property type="match status" value="1"/>
</dbReference>
<dbReference type="SMART" id="SM00387">
    <property type="entry name" value="HATPase_c"/>
    <property type="match status" value="1"/>
</dbReference>
<dbReference type="SUPFAM" id="SSF47384">
    <property type="entry name" value="Homodimeric domain of signal transducing histidine kinase"/>
    <property type="match status" value="1"/>
</dbReference>
<dbReference type="PROSITE" id="PS50109">
    <property type="entry name" value="HIS_KIN"/>
    <property type="match status" value="1"/>
</dbReference>
<feature type="transmembrane region" description="Helical" evidence="8">
    <location>
        <begin position="94"/>
        <end position="117"/>
    </location>
</feature>
<evidence type="ECO:0000313" key="11">
    <source>
        <dbReference type="Proteomes" id="UP000179233"/>
    </source>
</evidence>
<feature type="coiled-coil region" evidence="7">
    <location>
        <begin position="157"/>
        <end position="184"/>
    </location>
</feature>
<dbReference type="Pfam" id="PF02518">
    <property type="entry name" value="HATPase_c"/>
    <property type="match status" value="1"/>
</dbReference>
<dbReference type="Proteomes" id="UP000179233">
    <property type="component" value="Unassembled WGS sequence"/>
</dbReference>
<dbReference type="SMART" id="SM00388">
    <property type="entry name" value="HisKA"/>
    <property type="match status" value="1"/>
</dbReference>
<dbReference type="Pfam" id="PF00512">
    <property type="entry name" value="HisKA"/>
    <property type="match status" value="1"/>
</dbReference>
<dbReference type="EC" id="2.7.13.3" evidence="2"/>
<dbReference type="PRINTS" id="PR00344">
    <property type="entry name" value="BCTRLSENSOR"/>
</dbReference>
<evidence type="ECO:0000256" key="3">
    <source>
        <dbReference type="ARBA" id="ARBA00022553"/>
    </source>
</evidence>
<dbReference type="InterPro" id="IPR003594">
    <property type="entry name" value="HATPase_dom"/>
</dbReference>
<dbReference type="GO" id="GO:0016036">
    <property type="term" value="P:cellular response to phosphate starvation"/>
    <property type="evidence" value="ECO:0007669"/>
    <property type="project" value="TreeGrafter"/>
</dbReference>
<dbReference type="AlphaFoldDB" id="A0A1G1VRD2"/>
<dbReference type="PANTHER" id="PTHR45453">
    <property type="entry name" value="PHOSPHATE REGULON SENSOR PROTEIN PHOR"/>
    <property type="match status" value="1"/>
</dbReference>
<reference evidence="10 11" key="1">
    <citation type="journal article" date="2016" name="Nat. Commun.">
        <title>Thousands of microbial genomes shed light on interconnected biogeochemical processes in an aquifer system.</title>
        <authorList>
            <person name="Anantharaman K."/>
            <person name="Brown C.T."/>
            <person name="Hug L.A."/>
            <person name="Sharon I."/>
            <person name="Castelle C.J."/>
            <person name="Probst A.J."/>
            <person name="Thomas B.C."/>
            <person name="Singh A."/>
            <person name="Wilkins M.J."/>
            <person name="Karaoz U."/>
            <person name="Brodie E.L."/>
            <person name="Williams K.H."/>
            <person name="Hubbard S.S."/>
            <person name="Banfield J.F."/>
        </authorList>
    </citation>
    <scope>NUCLEOTIDE SEQUENCE [LARGE SCALE GENOMIC DNA]</scope>
</reference>
<dbReference type="GO" id="GO:0005886">
    <property type="term" value="C:plasma membrane"/>
    <property type="evidence" value="ECO:0007669"/>
    <property type="project" value="TreeGrafter"/>
</dbReference>
<dbReference type="InterPro" id="IPR005467">
    <property type="entry name" value="His_kinase_dom"/>
</dbReference>
<keyword evidence="8" id="KW-0472">Membrane</keyword>
<keyword evidence="6" id="KW-0902">Two-component regulatory system</keyword>
<dbReference type="InterPro" id="IPR036097">
    <property type="entry name" value="HisK_dim/P_sf"/>
</dbReference>
<protein>
    <recommendedName>
        <fullName evidence="2">histidine kinase</fullName>
        <ecNumber evidence="2">2.7.13.3</ecNumber>
    </recommendedName>
</protein>
<evidence type="ECO:0000256" key="4">
    <source>
        <dbReference type="ARBA" id="ARBA00022679"/>
    </source>
</evidence>
<feature type="transmembrane region" description="Helical" evidence="8">
    <location>
        <begin position="12"/>
        <end position="32"/>
    </location>
</feature>
<evidence type="ECO:0000256" key="6">
    <source>
        <dbReference type="ARBA" id="ARBA00023012"/>
    </source>
</evidence>
<keyword evidence="7" id="KW-0175">Coiled coil</keyword>
<dbReference type="Gene3D" id="1.10.287.130">
    <property type="match status" value="1"/>
</dbReference>
<dbReference type="EMBL" id="MHCJ01000004">
    <property type="protein sequence ID" value="OGY17956.1"/>
    <property type="molecule type" value="Genomic_DNA"/>
</dbReference>
<dbReference type="Gene3D" id="3.30.565.10">
    <property type="entry name" value="Histidine kinase-like ATPase, C-terminal domain"/>
    <property type="match status" value="1"/>
</dbReference>
<evidence type="ECO:0000256" key="5">
    <source>
        <dbReference type="ARBA" id="ARBA00022777"/>
    </source>
</evidence>
<evidence type="ECO:0000256" key="7">
    <source>
        <dbReference type="SAM" id="Coils"/>
    </source>
</evidence>
<evidence type="ECO:0000259" key="9">
    <source>
        <dbReference type="PROSITE" id="PS50109"/>
    </source>
</evidence>
<keyword evidence="8" id="KW-0812">Transmembrane</keyword>
<dbReference type="GO" id="GO:0000155">
    <property type="term" value="F:phosphorelay sensor kinase activity"/>
    <property type="evidence" value="ECO:0007669"/>
    <property type="project" value="InterPro"/>
</dbReference>
<proteinExistence type="predicted"/>
<feature type="domain" description="Histidine kinase" evidence="9">
    <location>
        <begin position="137"/>
        <end position="354"/>
    </location>
</feature>
<organism evidence="10 11">
    <name type="scientific">Candidatus Chisholmbacteria bacterium RIFCSPHIGHO2_01_FULL_52_32</name>
    <dbReference type="NCBI Taxonomy" id="1797591"/>
    <lineage>
        <taxon>Bacteria</taxon>
        <taxon>Candidatus Chisholmiibacteriota</taxon>
    </lineage>
</organism>
<dbReference type="InterPro" id="IPR036890">
    <property type="entry name" value="HATPase_C_sf"/>
</dbReference>
<keyword evidence="4" id="KW-0808">Transferase</keyword>
<evidence type="ECO:0000256" key="2">
    <source>
        <dbReference type="ARBA" id="ARBA00012438"/>
    </source>
</evidence>
<evidence type="ECO:0000256" key="1">
    <source>
        <dbReference type="ARBA" id="ARBA00000085"/>
    </source>
</evidence>
<comment type="caution">
    <text evidence="10">The sequence shown here is derived from an EMBL/GenBank/DDBJ whole genome shotgun (WGS) entry which is preliminary data.</text>
</comment>
<name>A0A1G1VRD2_9BACT</name>
<dbReference type="PANTHER" id="PTHR45453:SF1">
    <property type="entry name" value="PHOSPHATE REGULON SENSOR PROTEIN PHOR"/>
    <property type="match status" value="1"/>
</dbReference>
<comment type="catalytic activity">
    <reaction evidence="1">
        <text>ATP + protein L-histidine = ADP + protein N-phospho-L-histidine.</text>
        <dbReference type="EC" id="2.7.13.3"/>
    </reaction>
</comment>
<evidence type="ECO:0000313" key="10">
    <source>
        <dbReference type="EMBL" id="OGY17956.1"/>
    </source>
</evidence>
<keyword evidence="5" id="KW-0418">Kinase</keyword>
<evidence type="ECO:0000256" key="8">
    <source>
        <dbReference type="SAM" id="Phobius"/>
    </source>
</evidence>
<keyword evidence="3" id="KW-0597">Phosphoprotein</keyword>
<keyword evidence="8" id="KW-1133">Transmembrane helix</keyword>
<dbReference type="GO" id="GO:0004721">
    <property type="term" value="F:phosphoprotein phosphatase activity"/>
    <property type="evidence" value="ECO:0007669"/>
    <property type="project" value="TreeGrafter"/>
</dbReference>
<dbReference type="CDD" id="cd00082">
    <property type="entry name" value="HisKA"/>
    <property type="match status" value="1"/>
</dbReference>
<dbReference type="InterPro" id="IPR004358">
    <property type="entry name" value="Sig_transdc_His_kin-like_C"/>
</dbReference>
<dbReference type="InterPro" id="IPR003661">
    <property type="entry name" value="HisK_dim/P_dom"/>
</dbReference>
<dbReference type="SUPFAM" id="SSF55874">
    <property type="entry name" value="ATPase domain of HSP90 chaperone/DNA topoisomerase II/histidine kinase"/>
    <property type="match status" value="1"/>
</dbReference>
<accession>A0A1G1VRD2</accession>